<evidence type="ECO:0000313" key="3">
    <source>
        <dbReference type="RefSeq" id="XP_070140690.1"/>
    </source>
</evidence>
<reference evidence="2 3" key="1">
    <citation type="submission" date="2025-05" db="UniProtKB">
        <authorList>
            <consortium name="RefSeq"/>
        </authorList>
    </citation>
    <scope>NUCLEOTIDE SEQUENCE [LARGE SCALE GENOMIC DNA]</scope>
    <source>
        <strain evidence="2 3">14028-0561.14</strain>
        <tissue evidence="3 4">Whole fly</tissue>
    </source>
</reference>
<gene>
    <name evidence="3 4" type="primary">LOC108082137</name>
</gene>
<name>A0ABM4GDA6_DROKI</name>
<dbReference type="Proteomes" id="UP001652661">
    <property type="component" value="Chromosome 2R"/>
</dbReference>
<feature type="transmembrane region" description="Helical" evidence="1">
    <location>
        <begin position="109"/>
        <end position="130"/>
    </location>
</feature>
<organism evidence="2 4">
    <name type="scientific">Drosophila kikkawai</name>
    <name type="common">Fruit fly</name>
    <dbReference type="NCBI Taxonomy" id="30033"/>
    <lineage>
        <taxon>Eukaryota</taxon>
        <taxon>Metazoa</taxon>
        <taxon>Ecdysozoa</taxon>
        <taxon>Arthropoda</taxon>
        <taxon>Hexapoda</taxon>
        <taxon>Insecta</taxon>
        <taxon>Pterygota</taxon>
        <taxon>Neoptera</taxon>
        <taxon>Endopterygota</taxon>
        <taxon>Diptera</taxon>
        <taxon>Brachycera</taxon>
        <taxon>Muscomorpha</taxon>
        <taxon>Ephydroidea</taxon>
        <taxon>Drosophilidae</taxon>
        <taxon>Drosophila</taxon>
        <taxon>Sophophora</taxon>
    </lineage>
</organism>
<feature type="transmembrane region" description="Helical" evidence="1">
    <location>
        <begin position="72"/>
        <end position="97"/>
    </location>
</feature>
<keyword evidence="1" id="KW-1133">Transmembrane helix</keyword>
<dbReference type="GeneID" id="108082137"/>
<evidence type="ECO:0000313" key="2">
    <source>
        <dbReference type="Proteomes" id="UP001652661"/>
    </source>
</evidence>
<sequence length="162" mass="18479">MCKNSNNLSIRLECIIWAIAEIVLCVTCIGFVCCEGRYGVLRSILLGALSLGTLAGFCLLLGAVLRKHPLVLVWTLLACPVVFIVVVIICLILHKSWYYITDYEKARKIIGMILVIIWTLYMVYLSWLLVRELKTGEMQKRYPDCIGGRYPRGALRERQRPN</sequence>
<feature type="transmembrane region" description="Helical" evidence="1">
    <location>
        <begin position="44"/>
        <end position="65"/>
    </location>
</feature>
<accession>A0ABM4GDA6</accession>
<keyword evidence="2" id="KW-1185">Reference proteome</keyword>
<protein>
    <submittedName>
        <fullName evidence="3 4">Uncharacterized protein isoform X1</fullName>
    </submittedName>
</protein>
<dbReference type="RefSeq" id="XP_070140690.1">
    <property type="nucleotide sequence ID" value="XM_070284589.1"/>
</dbReference>
<keyword evidence="1" id="KW-0812">Transmembrane</keyword>
<feature type="transmembrane region" description="Helical" evidence="1">
    <location>
        <begin position="12"/>
        <end position="32"/>
    </location>
</feature>
<proteinExistence type="predicted"/>
<dbReference type="RefSeq" id="XP_070140691.1">
    <property type="nucleotide sequence ID" value="XM_070284590.1"/>
</dbReference>
<evidence type="ECO:0000313" key="4">
    <source>
        <dbReference type="RefSeq" id="XP_070140691.1"/>
    </source>
</evidence>
<keyword evidence="1" id="KW-0472">Membrane</keyword>
<evidence type="ECO:0000256" key="1">
    <source>
        <dbReference type="SAM" id="Phobius"/>
    </source>
</evidence>